<dbReference type="PATRIC" id="fig|927704.6.peg.3292"/>
<sequence>MIGFGGAAALDIESMARYWSQDAENYGNIIQDELASFRVEAWQKLLREKMLADTHRVLDLGCGPAFFSIILAKMGLEVTAVDCSEGMLAQARHLIEMAGVSVDLQQMDINQLNFAAGSFDAIVSRNVTWTLSNPWQVYEECRRLLRPGGRLLLFDANWNMPLYDEDMASRAEDRRQECLRQYGDALETADEVTEPFDPMQLPLSGTKRPYWDVELLRSMGFGEVHAEFDLTERLWDEKEQLLYGETPMFGVFATKF</sequence>
<dbReference type="KEGG" id="sri:SELR_pSRC200970"/>
<evidence type="ECO:0000256" key="3">
    <source>
        <dbReference type="ARBA" id="ARBA00022691"/>
    </source>
</evidence>
<evidence type="ECO:0000256" key="1">
    <source>
        <dbReference type="ARBA" id="ARBA00022603"/>
    </source>
</evidence>
<dbReference type="InterPro" id="IPR013216">
    <property type="entry name" value="Methyltransf_11"/>
</dbReference>
<dbReference type="GO" id="GO:0032259">
    <property type="term" value="P:methylation"/>
    <property type="evidence" value="ECO:0007669"/>
    <property type="project" value="UniProtKB-KW"/>
</dbReference>
<dbReference type="Proteomes" id="UP000007887">
    <property type="component" value="Plasmid pSRC2"/>
</dbReference>
<dbReference type="CDD" id="cd02440">
    <property type="entry name" value="AdoMet_MTases"/>
    <property type="match status" value="1"/>
</dbReference>
<organism evidence="5 6">
    <name type="scientific">Selenomonas ruminantium subsp. lactilytica (strain NBRC 103574 / TAM6421)</name>
    <dbReference type="NCBI Taxonomy" id="927704"/>
    <lineage>
        <taxon>Bacteria</taxon>
        <taxon>Bacillati</taxon>
        <taxon>Bacillota</taxon>
        <taxon>Negativicutes</taxon>
        <taxon>Selenomonadales</taxon>
        <taxon>Selenomonadaceae</taxon>
        <taxon>Selenomonas</taxon>
    </lineage>
</organism>
<feature type="domain" description="Methyltransferase type 11" evidence="4">
    <location>
        <begin position="58"/>
        <end position="152"/>
    </location>
</feature>
<dbReference type="PANTHER" id="PTHR43464">
    <property type="entry name" value="METHYLTRANSFERASE"/>
    <property type="match status" value="1"/>
</dbReference>
<dbReference type="InterPro" id="IPR029063">
    <property type="entry name" value="SAM-dependent_MTases_sf"/>
</dbReference>
<evidence type="ECO:0000256" key="2">
    <source>
        <dbReference type="ARBA" id="ARBA00022679"/>
    </source>
</evidence>
<evidence type="ECO:0000313" key="5">
    <source>
        <dbReference type="EMBL" id="BAL84631.1"/>
    </source>
</evidence>
<gene>
    <name evidence="5" type="ordered locus">SELR_pSRC200970</name>
</gene>
<keyword evidence="2 5" id="KW-0808">Transferase</keyword>
<dbReference type="PANTHER" id="PTHR43464:SF19">
    <property type="entry name" value="UBIQUINONE BIOSYNTHESIS O-METHYLTRANSFERASE, MITOCHONDRIAL"/>
    <property type="match status" value="1"/>
</dbReference>
<proteinExistence type="predicted"/>
<keyword evidence="1 5" id="KW-0489">Methyltransferase</keyword>
<keyword evidence="3" id="KW-0949">S-adenosyl-L-methionine</keyword>
<reference evidence="5 6" key="1">
    <citation type="submission" date="2011-10" db="EMBL/GenBank/DDBJ databases">
        <title>Whole genome sequence of Selenomonas ruminantium subsp. lactilytica TAM6421.</title>
        <authorList>
            <person name="Oguchi A."/>
            <person name="Ankai A."/>
            <person name="Kaneko J."/>
            <person name="Yamada-Narita S."/>
            <person name="Fukui S."/>
            <person name="Takahashi M."/>
            <person name="Onodera T."/>
            <person name="Kojima S."/>
            <person name="Fushimi T."/>
            <person name="Abe N."/>
            <person name="Kamio Y."/>
            <person name="Yamazaki S."/>
            <person name="Fujita N."/>
        </authorList>
    </citation>
    <scope>NUCLEOTIDE SEQUENCE [LARGE SCALE GENOMIC DNA]</scope>
    <source>
        <strain evidence="6">NBRC 103574 / TAM6421</strain>
        <plasmid evidence="5 6">pSRC2</plasmid>
    </source>
</reference>
<dbReference type="SUPFAM" id="SSF53335">
    <property type="entry name" value="S-adenosyl-L-methionine-dependent methyltransferases"/>
    <property type="match status" value="1"/>
</dbReference>
<evidence type="ECO:0000313" key="6">
    <source>
        <dbReference type="Proteomes" id="UP000007887"/>
    </source>
</evidence>
<dbReference type="GO" id="GO:0008757">
    <property type="term" value="F:S-adenosylmethionine-dependent methyltransferase activity"/>
    <property type="evidence" value="ECO:0007669"/>
    <property type="project" value="InterPro"/>
</dbReference>
<dbReference type="AlphaFoldDB" id="I0GV44"/>
<evidence type="ECO:0000259" key="4">
    <source>
        <dbReference type="Pfam" id="PF08241"/>
    </source>
</evidence>
<accession>I0GV44</accession>
<keyword evidence="5" id="KW-0614">Plasmid</keyword>
<dbReference type="Gene3D" id="3.40.50.150">
    <property type="entry name" value="Vaccinia Virus protein VP39"/>
    <property type="match status" value="1"/>
</dbReference>
<name>I0GV44_SELRL</name>
<dbReference type="HOGENOM" id="CLU_037990_4_0_9"/>
<dbReference type="Pfam" id="PF08241">
    <property type="entry name" value="Methyltransf_11"/>
    <property type="match status" value="1"/>
</dbReference>
<protein>
    <submittedName>
        <fullName evidence="5">Putative methyltransferase</fullName>
    </submittedName>
</protein>
<dbReference type="RefSeq" id="WP_014430982.1">
    <property type="nucleotide sequence ID" value="NC_017076.1"/>
</dbReference>
<dbReference type="EMBL" id="AP012293">
    <property type="protein sequence ID" value="BAL84631.1"/>
    <property type="molecule type" value="Genomic_DNA"/>
</dbReference>
<geneLocation type="plasmid" evidence="5 6">
    <name>pSRC2</name>
</geneLocation>